<feature type="active site" description="Glycyl thioester intermediate" evidence="6">
    <location>
        <position position="93"/>
    </location>
</feature>
<dbReference type="GO" id="GO:0000209">
    <property type="term" value="P:protein polyubiquitination"/>
    <property type="evidence" value="ECO:0000318"/>
    <property type="project" value="GO_Central"/>
</dbReference>
<dbReference type="CDD" id="cd23805">
    <property type="entry name" value="UBCc_UBE2T"/>
    <property type="match status" value="1"/>
</dbReference>
<dbReference type="KEGG" id="atr:18447408"/>
<dbReference type="EC" id="2.3.2.23" evidence="1"/>
<dbReference type="eggNOG" id="KOG0417">
    <property type="taxonomic scope" value="Eukaryota"/>
</dbReference>
<dbReference type="GO" id="GO:0006974">
    <property type="term" value="P:DNA damage response"/>
    <property type="evidence" value="ECO:0000318"/>
    <property type="project" value="GO_Central"/>
</dbReference>
<dbReference type="Proteomes" id="UP000017836">
    <property type="component" value="Unassembled WGS sequence"/>
</dbReference>
<sequence length="319" mass="35415">MAVQAARLTLRMQKEVKMLQTDPPPGIVCVHLSSSSSLTNLEAHLKGPEGTVYSQGLFKIKVQVPDRYPFRPPNVTFMTPIYHPNIDDGGRICLDILNLPPKGAWQPSLNISTILMSIGLLLSEPNPDDGLVREASAEYKYNRQVFEEKARSWTQRYALEEKSSSANTKASIGKMPPMVEQENHNLKQQRKEGVESKKLNAVSKKLSLESSFSGRSNTEESHKTQFERSLSIGLSVSTGSSQLLPLATSTPGIIHQQPKASNLNQVLPLDYDLDAKSLNQKVEFTGIIVSDSESEEDEQPSQGCSLRQNHLKRKVSMMN</sequence>
<protein>
    <recommendedName>
        <fullName evidence="1">E2 ubiquitin-conjugating enzyme</fullName>
        <ecNumber evidence="1">2.3.2.23</ecNumber>
    </recommendedName>
</protein>
<dbReference type="SMART" id="SM00212">
    <property type="entry name" value="UBCc"/>
    <property type="match status" value="1"/>
</dbReference>
<dbReference type="InterPro" id="IPR016135">
    <property type="entry name" value="UBQ-conjugating_enzyme/RWD"/>
</dbReference>
<name>U5DEZ8_AMBTC</name>
<reference evidence="11" key="1">
    <citation type="journal article" date="2013" name="Science">
        <title>The Amborella genome and the evolution of flowering plants.</title>
        <authorList>
            <consortium name="Amborella Genome Project"/>
        </authorList>
    </citation>
    <scope>NUCLEOTIDE SEQUENCE [LARGE SCALE GENOMIC DNA]</scope>
</reference>
<dbReference type="HOGENOM" id="CLU_872518_0_0_1"/>
<dbReference type="Pfam" id="PF00179">
    <property type="entry name" value="UQ_con"/>
    <property type="match status" value="1"/>
</dbReference>
<dbReference type="InterPro" id="IPR000608">
    <property type="entry name" value="UBC"/>
</dbReference>
<dbReference type="GO" id="GO:0005634">
    <property type="term" value="C:nucleus"/>
    <property type="evidence" value="ECO:0000318"/>
    <property type="project" value="GO_Central"/>
</dbReference>
<dbReference type="PANTHER" id="PTHR24067">
    <property type="entry name" value="UBIQUITIN-CONJUGATING ENZYME E2"/>
    <property type="match status" value="1"/>
</dbReference>
<keyword evidence="3 7" id="KW-0547">Nucleotide-binding</keyword>
<gene>
    <name evidence="10" type="ORF">AMTR_s00061p00027740</name>
</gene>
<dbReference type="GO" id="GO:0005524">
    <property type="term" value="F:ATP binding"/>
    <property type="evidence" value="ECO:0007669"/>
    <property type="project" value="UniProtKB-UniRule"/>
</dbReference>
<dbReference type="STRING" id="13333.U5DEZ8"/>
<evidence type="ECO:0000256" key="4">
    <source>
        <dbReference type="ARBA" id="ARBA00022786"/>
    </source>
</evidence>
<feature type="region of interest" description="Disordered" evidence="8">
    <location>
        <begin position="291"/>
        <end position="319"/>
    </location>
</feature>
<evidence type="ECO:0000313" key="11">
    <source>
        <dbReference type="Proteomes" id="UP000017836"/>
    </source>
</evidence>
<dbReference type="GO" id="GO:0061631">
    <property type="term" value="F:ubiquitin conjugating enzyme activity"/>
    <property type="evidence" value="ECO:0000318"/>
    <property type="project" value="GO_Central"/>
</dbReference>
<accession>U5DEZ8</accession>
<dbReference type="PROSITE" id="PS00183">
    <property type="entry name" value="UBC_1"/>
    <property type="match status" value="1"/>
</dbReference>
<evidence type="ECO:0000256" key="7">
    <source>
        <dbReference type="RuleBase" id="RU362109"/>
    </source>
</evidence>
<dbReference type="OrthoDB" id="9978460at2759"/>
<dbReference type="Gramene" id="ERN18993">
    <property type="protein sequence ID" value="ERN18993"/>
    <property type="gene ID" value="AMTR_s00061p00027740"/>
</dbReference>
<dbReference type="InterPro" id="IPR023313">
    <property type="entry name" value="UBQ-conjugating_AS"/>
</dbReference>
<keyword evidence="4 7" id="KW-0833">Ubl conjugation pathway</keyword>
<dbReference type="Gene3D" id="3.10.110.10">
    <property type="entry name" value="Ubiquitin Conjugating Enzyme"/>
    <property type="match status" value="1"/>
</dbReference>
<dbReference type="AlphaFoldDB" id="U5DEZ8"/>
<evidence type="ECO:0000256" key="2">
    <source>
        <dbReference type="ARBA" id="ARBA00022679"/>
    </source>
</evidence>
<dbReference type="PROSITE" id="PS50127">
    <property type="entry name" value="UBC_2"/>
    <property type="match status" value="1"/>
</dbReference>
<organism evidence="10 11">
    <name type="scientific">Amborella trichopoda</name>
    <dbReference type="NCBI Taxonomy" id="13333"/>
    <lineage>
        <taxon>Eukaryota</taxon>
        <taxon>Viridiplantae</taxon>
        <taxon>Streptophyta</taxon>
        <taxon>Embryophyta</taxon>
        <taxon>Tracheophyta</taxon>
        <taxon>Spermatophyta</taxon>
        <taxon>Magnoliopsida</taxon>
        <taxon>Amborellales</taxon>
        <taxon>Amborellaceae</taxon>
        <taxon>Amborella</taxon>
    </lineage>
</organism>
<dbReference type="SUPFAM" id="SSF54495">
    <property type="entry name" value="UBC-like"/>
    <property type="match status" value="1"/>
</dbReference>
<comment type="similarity">
    <text evidence="7">Belongs to the ubiquitin-conjugating enzyme family.</text>
</comment>
<evidence type="ECO:0000313" key="10">
    <source>
        <dbReference type="EMBL" id="ERN18993.1"/>
    </source>
</evidence>
<dbReference type="FunFam" id="3.10.110.10:FF:000041">
    <property type="entry name" value="Ubiquitin-conjugating enzyme E2 T"/>
    <property type="match status" value="1"/>
</dbReference>
<keyword evidence="5 7" id="KW-0067">ATP-binding</keyword>
<keyword evidence="2" id="KW-0808">Transferase</keyword>
<evidence type="ECO:0000256" key="1">
    <source>
        <dbReference type="ARBA" id="ARBA00012486"/>
    </source>
</evidence>
<feature type="compositionally biased region" description="Basic residues" evidence="8">
    <location>
        <begin position="309"/>
        <end position="319"/>
    </location>
</feature>
<evidence type="ECO:0000256" key="8">
    <source>
        <dbReference type="SAM" id="MobiDB-lite"/>
    </source>
</evidence>
<dbReference type="InterPro" id="IPR050113">
    <property type="entry name" value="Ub_conjugating_enzyme"/>
</dbReference>
<keyword evidence="11" id="KW-1185">Reference proteome</keyword>
<feature type="domain" description="UBC core" evidence="9">
    <location>
        <begin position="7"/>
        <end position="159"/>
    </location>
</feature>
<evidence type="ECO:0000256" key="5">
    <source>
        <dbReference type="ARBA" id="ARBA00022840"/>
    </source>
</evidence>
<proteinExistence type="inferred from homology"/>
<evidence type="ECO:0000256" key="6">
    <source>
        <dbReference type="PROSITE-ProRule" id="PRU10133"/>
    </source>
</evidence>
<evidence type="ECO:0000259" key="9">
    <source>
        <dbReference type="PROSITE" id="PS50127"/>
    </source>
</evidence>
<evidence type="ECO:0000256" key="3">
    <source>
        <dbReference type="ARBA" id="ARBA00022741"/>
    </source>
</evidence>
<dbReference type="EMBL" id="KI392075">
    <property type="protein sequence ID" value="ERN18993.1"/>
    <property type="molecule type" value="Genomic_DNA"/>
</dbReference>